<dbReference type="EMBL" id="JAANYQ010000007">
    <property type="protein sequence ID" value="KAF4123274.1"/>
    <property type="molecule type" value="Genomic_DNA"/>
</dbReference>
<dbReference type="AlphaFoldDB" id="A0A9P5D691"/>
<dbReference type="Proteomes" id="UP000749293">
    <property type="component" value="Unassembled WGS sequence"/>
</dbReference>
<keyword evidence="5" id="KW-1185">Reference proteome</keyword>
<keyword evidence="1 3" id="KW-0963">Cytoplasm</keyword>
<dbReference type="HAMAP" id="MF_03054">
    <property type="entry name" value="CTU2"/>
    <property type="match status" value="1"/>
</dbReference>
<comment type="similarity">
    <text evidence="3">Belongs to the CTU2/NCS2 family.</text>
</comment>
<evidence type="ECO:0000313" key="5">
    <source>
        <dbReference type="Proteomes" id="UP000749293"/>
    </source>
</evidence>
<organism evidence="4 5">
    <name type="scientific">Geosmithia morbida</name>
    <dbReference type="NCBI Taxonomy" id="1094350"/>
    <lineage>
        <taxon>Eukaryota</taxon>
        <taxon>Fungi</taxon>
        <taxon>Dikarya</taxon>
        <taxon>Ascomycota</taxon>
        <taxon>Pezizomycotina</taxon>
        <taxon>Sordariomycetes</taxon>
        <taxon>Hypocreomycetidae</taxon>
        <taxon>Hypocreales</taxon>
        <taxon>Bionectriaceae</taxon>
        <taxon>Geosmithia</taxon>
    </lineage>
</organism>
<dbReference type="GO" id="GO:0005829">
    <property type="term" value="C:cytosol"/>
    <property type="evidence" value="ECO:0007669"/>
    <property type="project" value="TreeGrafter"/>
</dbReference>
<comment type="caution">
    <text evidence="4">The sequence shown here is derived from an EMBL/GenBank/DDBJ whole genome shotgun (WGS) entry which is preliminary data.</text>
</comment>
<dbReference type="SUPFAM" id="SSF52402">
    <property type="entry name" value="Adenine nucleotide alpha hydrolases-like"/>
    <property type="match status" value="1"/>
</dbReference>
<evidence type="ECO:0000256" key="3">
    <source>
        <dbReference type="HAMAP-Rule" id="MF_03054"/>
    </source>
</evidence>
<name>A0A9P5D691_9HYPO</name>
<accession>A0A9P5D691</accession>
<reference evidence="4" key="1">
    <citation type="submission" date="2020-03" db="EMBL/GenBank/DDBJ databases">
        <title>Site-based positive gene gene selection in Geosmithia morbida across the United States reveals a broad range of putative effectors and factors for local host and environmental adapation.</title>
        <authorList>
            <person name="Onufrak A."/>
            <person name="Murdoch R.W."/>
            <person name="Gazis R."/>
            <person name="Huff M."/>
            <person name="Staton M."/>
            <person name="Klingeman W."/>
            <person name="Hadziabdic D."/>
        </authorList>
    </citation>
    <scope>NUCLEOTIDE SEQUENCE</scope>
    <source>
        <strain evidence="4">1262</strain>
    </source>
</reference>
<gene>
    <name evidence="3" type="primary">NCS2</name>
    <name evidence="3" type="synonym">CTU2</name>
    <name evidence="4" type="ORF">GMORB2_6825</name>
</gene>
<dbReference type="InterPro" id="IPR019407">
    <property type="entry name" value="CTU2"/>
</dbReference>
<dbReference type="GO" id="GO:0016783">
    <property type="term" value="F:sulfurtransferase activity"/>
    <property type="evidence" value="ECO:0007669"/>
    <property type="project" value="TreeGrafter"/>
</dbReference>
<dbReference type="GO" id="GO:0000049">
    <property type="term" value="F:tRNA binding"/>
    <property type="evidence" value="ECO:0007669"/>
    <property type="project" value="InterPro"/>
</dbReference>
<dbReference type="Pfam" id="PF10288">
    <property type="entry name" value="CTU2"/>
    <property type="match status" value="1"/>
</dbReference>
<dbReference type="GO" id="GO:0032447">
    <property type="term" value="P:protein urmylation"/>
    <property type="evidence" value="ECO:0007669"/>
    <property type="project" value="UniProtKB-UniRule"/>
</dbReference>
<evidence type="ECO:0000256" key="2">
    <source>
        <dbReference type="ARBA" id="ARBA00022694"/>
    </source>
</evidence>
<dbReference type="InterPro" id="IPR014729">
    <property type="entry name" value="Rossmann-like_a/b/a_fold"/>
</dbReference>
<dbReference type="Gene3D" id="3.40.50.620">
    <property type="entry name" value="HUPs"/>
    <property type="match status" value="1"/>
</dbReference>
<dbReference type="GO" id="GO:0002143">
    <property type="term" value="P:tRNA wobble position uridine thiolation"/>
    <property type="evidence" value="ECO:0007669"/>
    <property type="project" value="TreeGrafter"/>
</dbReference>
<evidence type="ECO:0000256" key="1">
    <source>
        <dbReference type="ARBA" id="ARBA00022490"/>
    </source>
</evidence>
<comment type="pathway">
    <text evidence="3">tRNA modification; 5-methoxycarbonylmethyl-2-thiouridine-tRNA biosynthesis.</text>
</comment>
<comment type="function">
    <text evidence="3">Plays a central role in 2-thiolation of mcm(5)S(2)U at tRNA wobble positions of tRNA(Lys), tRNA(Glu) and tRNA(Gln). May act by forming a heterodimer with NCS6 that ligates sulfur from thiocarboxylated URM1 onto the uridine of tRNAs at wobble position. Prior mcm(5) tRNA modification by the elongator complex is required for 2-thiolation. May also be involved in protein urmylation.</text>
</comment>
<evidence type="ECO:0000313" key="4">
    <source>
        <dbReference type="EMBL" id="KAF4123274.1"/>
    </source>
</evidence>
<proteinExistence type="inferred from homology"/>
<keyword evidence="2 3" id="KW-0819">tRNA processing</keyword>
<dbReference type="GO" id="GO:0016779">
    <property type="term" value="F:nucleotidyltransferase activity"/>
    <property type="evidence" value="ECO:0007669"/>
    <property type="project" value="UniProtKB-UniRule"/>
</dbReference>
<protein>
    <recommendedName>
        <fullName evidence="3">Cytoplasmic tRNA 2-thiolation protein 2</fullName>
    </recommendedName>
</protein>
<sequence>MTAPPDTKKPCRRCKAEDAPLTLRHAPSCTKCFLNYIEIKVAKRFGYLHHETRTSTQLEPRRYVAGLSFGKSSSALACLLDEQARFQASKKSASPFEVLVVHVDTDLDHNSDSDSTSSSPARRLLSRYSGAFPHVAFECVPLTQVLNVPTVDWSALPGLPPGGRVAARLRSMFDSLPSLTAKVDVMRHLVRHLLIHIGTTRDYAALLLGHNTTALAALTMSEVANGRGFSVPWQVNDGPCTLTTKTGGSGGNEVVTYHVHYPLRETFSGEVTTYVSLVPSLAAVVEEAKAYGGDGSSSAVVSHKDTSIDDVMRRYFESVEEPYSGIVANVVRTTGKLDRVRGQTLCGLCSVTLDQHGDSRWAGEMGTTGADEESHPNRLCYGCKRSVYGC</sequence>
<dbReference type="PANTHER" id="PTHR20882:SF14">
    <property type="entry name" value="CYTOPLASMIC TRNA 2-THIOLATION PROTEIN 2"/>
    <property type="match status" value="1"/>
</dbReference>
<comment type="subcellular location">
    <subcellularLocation>
        <location evidence="3">Cytoplasm</location>
    </subcellularLocation>
</comment>
<dbReference type="OrthoDB" id="25129at2759"/>
<dbReference type="PANTHER" id="PTHR20882">
    <property type="entry name" value="CYTOPLASMIC TRNA 2-THIOLATION PROTEIN 2"/>
    <property type="match status" value="1"/>
</dbReference>